<name>A0A5J4VG65_9EUKA</name>
<feature type="compositionally biased region" description="Polar residues" evidence="1">
    <location>
        <begin position="708"/>
        <end position="717"/>
    </location>
</feature>
<protein>
    <recommendedName>
        <fullName evidence="2">CFAP61 dimerisation domain-containing protein</fullName>
    </recommendedName>
</protein>
<dbReference type="InterPro" id="IPR056299">
    <property type="entry name" value="CFAP61_dimer"/>
</dbReference>
<feature type="domain" description="CFAP61 dimerisation" evidence="2">
    <location>
        <begin position="727"/>
        <end position="818"/>
    </location>
</feature>
<feature type="compositionally biased region" description="Acidic residues" evidence="1">
    <location>
        <begin position="148"/>
        <end position="177"/>
    </location>
</feature>
<reference evidence="3 4" key="1">
    <citation type="submission" date="2019-03" db="EMBL/GenBank/DDBJ databases">
        <title>Single cell metagenomics reveals metabolic interactions within the superorganism composed of flagellate Streblomastix strix and complex community of Bacteroidetes bacteria on its surface.</title>
        <authorList>
            <person name="Treitli S.C."/>
            <person name="Kolisko M."/>
            <person name="Husnik F."/>
            <person name="Keeling P."/>
            <person name="Hampl V."/>
        </authorList>
    </citation>
    <scope>NUCLEOTIDE SEQUENCE [LARGE SCALE GENOMIC DNA]</scope>
    <source>
        <strain evidence="3">ST1C</strain>
    </source>
</reference>
<feature type="compositionally biased region" description="Low complexity" evidence="1">
    <location>
        <begin position="682"/>
        <end position="693"/>
    </location>
</feature>
<evidence type="ECO:0000313" key="3">
    <source>
        <dbReference type="EMBL" id="KAA6381560.1"/>
    </source>
</evidence>
<dbReference type="Pfam" id="PF23150">
    <property type="entry name" value="CFAP61_dimer"/>
    <property type="match status" value="1"/>
</dbReference>
<feature type="non-terminal residue" evidence="3">
    <location>
        <position position="1"/>
    </location>
</feature>
<feature type="compositionally biased region" description="Polar residues" evidence="1">
    <location>
        <begin position="264"/>
        <end position="276"/>
    </location>
</feature>
<dbReference type="AlphaFoldDB" id="A0A5J4VG65"/>
<sequence length="983" mass="108537">KEGAETEEEENELLKKRAARKRSKVVAEIAERSGVLHVGGSGSRRIGIKGASENAWAEAYEGDSSLGGGLGALRFNPYSNSIPLSVDEQFKVKKEAIEASRARIYKRIEYIKQVASSKLEERRQKYHAAKKMRQEEKEKKRQARLASGEDEDDEDEEEEEEEGDTEREIANEEEEEENQRRIGILEEALGRLVVPEDPNLAKNINEDGDIIDGNGQKVKQEGELEVVSDSHQNKTIRSAGSDKDKNDKNNDQDNDSLSNQRNQTADSADQQSNQNEVAIEQPQELPLTPVARRIQLRWVQFVIPKDTDIEQVCRPPTPERKKKEKKDDAQGIPGEDGKLPDGSQTPSAGAAVSGFDNNNNNNNNNQGPKGPPKPFDDKDKTEQEPEEIDIFQYSPRVRVSRRVYKDGTSRAPAPAPAAGPQGAMDVFRKQQAQPDKPTEIPEVNVECSLFVSCASRDVDTNLFYALNENSIVYDGRLTVNEKWTTNDPLILAAGPVARFSRHCHFPHSLDRYNGRECGSFLGEYLQDHAEAILARQLEHDETIATPRNGQRDGILSSSRQASSRLKSRSGNNNSNNNNNDSKNGNNNSNNKQQEESVLKQGLTSIPIARTAIPKIPSVSEQTRIISKQGSPPATTFTTPVTEYCFLPGGMTFFRSRLPGFSKAHELGREQTTLTLVSSSIATNQQQQQSQTQNKGDNNRQTSKDQNKKPTSSQSQKKATGTSASGSRPSSSNSNAVVQKTSVRDLVVVNNGHFTSVCIDDMQRLACITYVGREIVEVPNLICLVGLAQTLVNRLCARYDERAISDLITFFREAWATALYHDRFAAFMSSLETEVMQKSEMGKIARGLAEATVAVNANGAKNNSKQQQQQQPQTTKQAGGTNTSSSTSATSRSNASSKAATKNAASLRSGAPKQVVYGSATTAQLAHLMRQVPHRFTKDLEIRLVDFLRLYREQLPNFLIPDLKSSAFSNSGNAKKATTTTTKK</sequence>
<feature type="compositionally biased region" description="Basic and acidic residues" evidence="1">
    <location>
        <begin position="240"/>
        <end position="251"/>
    </location>
</feature>
<gene>
    <name evidence="3" type="ORF">EZS28_022914</name>
</gene>
<feature type="compositionally biased region" description="Low complexity" evidence="1">
    <location>
        <begin position="556"/>
        <end position="590"/>
    </location>
</feature>
<evidence type="ECO:0000259" key="2">
    <source>
        <dbReference type="Pfam" id="PF23150"/>
    </source>
</evidence>
<feature type="compositionally biased region" description="Low complexity" evidence="1">
    <location>
        <begin position="858"/>
        <end position="905"/>
    </location>
</feature>
<dbReference type="InterPro" id="IPR038884">
    <property type="entry name" value="CFAP61"/>
</dbReference>
<accession>A0A5J4VG65</accession>
<feature type="region of interest" description="Disordered" evidence="1">
    <location>
        <begin position="858"/>
        <end position="909"/>
    </location>
</feature>
<dbReference type="Proteomes" id="UP000324800">
    <property type="component" value="Unassembled WGS sequence"/>
</dbReference>
<dbReference type="PANTHER" id="PTHR21178">
    <property type="entry name" value="CILIA- AND FLAGELLA-ASSOCIATED PROTEIN 61"/>
    <property type="match status" value="1"/>
</dbReference>
<feature type="region of interest" description="Disordered" evidence="1">
    <location>
        <begin position="119"/>
        <end position="289"/>
    </location>
</feature>
<evidence type="ECO:0000256" key="1">
    <source>
        <dbReference type="SAM" id="MobiDB-lite"/>
    </source>
</evidence>
<feature type="region of interest" description="Disordered" evidence="1">
    <location>
        <begin position="680"/>
        <end position="736"/>
    </location>
</feature>
<dbReference type="EMBL" id="SNRW01007257">
    <property type="protein sequence ID" value="KAA6381560.1"/>
    <property type="molecule type" value="Genomic_DNA"/>
</dbReference>
<feature type="region of interest" description="Disordered" evidence="1">
    <location>
        <begin position="543"/>
        <end position="598"/>
    </location>
</feature>
<comment type="caution">
    <text evidence="3">The sequence shown here is derived from an EMBL/GenBank/DDBJ whole genome shotgun (WGS) entry which is preliminary data.</text>
</comment>
<evidence type="ECO:0000313" key="4">
    <source>
        <dbReference type="Proteomes" id="UP000324800"/>
    </source>
</evidence>
<feature type="region of interest" description="Disordered" evidence="1">
    <location>
        <begin position="305"/>
        <end position="392"/>
    </location>
</feature>
<feature type="compositionally biased region" description="Basic and acidic residues" evidence="1">
    <location>
        <begin position="374"/>
        <end position="383"/>
    </location>
</feature>
<feature type="compositionally biased region" description="Low complexity" evidence="1">
    <location>
        <begin position="357"/>
        <end position="368"/>
    </location>
</feature>
<feature type="compositionally biased region" description="Basic and acidic residues" evidence="1">
    <location>
        <begin position="317"/>
        <end position="339"/>
    </location>
</feature>
<organism evidence="3 4">
    <name type="scientific">Streblomastix strix</name>
    <dbReference type="NCBI Taxonomy" id="222440"/>
    <lineage>
        <taxon>Eukaryota</taxon>
        <taxon>Metamonada</taxon>
        <taxon>Preaxostyla</taxon>
        <taxon>Oxymonadida</taxon>
        <taxon>Streblomastigidae</taxon>
        <taxon>Streblomastix</taxon>
    </lineage>
</organism>
<dbReference type="OrthoDB" id="382863at2759"/>
<feature type="compositionally biased region" description="Polar residues" evidence="1">
    <location>
        <begin position="229"/>
        <end position="238"/>
    </location>
</feature>
<dbReference type="PANTHER" id="PTHR21178:SF8">
    <property type="entry name" value="CILIA- AND FLAGELLA-ASSOCIATED PROTEIN 61"/>
    <property type="match status" value="1"/>
</dbReference>
<proteinExistence type="predicted"/>
<feature type="compositionally biased region" description="Low complexity" evidence="1">
    <location>
        <begin position="718"/>
        <end position="734"/>
    </location>
</feature>